<dbReference type="AlphaFoldDB" id="A0A644XAJ3"/>
<sequence>MNIKIQSEVLQELKEALNKEGKTAARFEMVDFG</sequence>
<protein>
    <submittedName>
        <fullName evidence="1">Uncharacterized protein</fullName>
    </submittedName>
</protein>
<dbReference type="EMBL" id="VSSQ01002072">
    <property type="protein sequence ID" value="MPM13129.1"/>
    <property type="molecule type" value="Genomic_DNA"/>
</dbReference>
<proteinExistence type="predicted"/>
<evidence type="ECO:0000313" key="1">
    <source>
        <dbReference type="EMBL" id="MPM13129.1"/>
    </source>
</evidence>
<comment type="caution">
    <text evidence="1">The sequence shown here is derived from an EMBL/GenBank/DDBJ whole genome shotgun (WGS) entry which is preliminary data.</text>
</comment>
<reference evidence="1" key="1">
    <citation type="submission" date="2019-08" db="EMBL/GenBank/DDBJ databases">
        <authorList>
            <person name="Kucharzyk K."/>
            <person name="Murdoch R.W."/>
            <person name="Higgins S."/>
            <person name="Loffler F."/>
        </authorList>
    </citation>
    <scope>NUCLEOTIDE SEQUENCE</scope>
</reference>
<name>A0A644XAJ3_9ZZZZ</name>
<gene>
    <name evidence="1" type="ORF">SDC9_59484</name>
</gene>
<organism evidence="1">
    <name type="scientific">bioreactor metagenome</name>
    <dbReference type="NCBI Taxonomy" id="1076179"/>
    <lineage>
        <taxon>unclassified sequences</taxon>
        <taxon>metagenomes</taxon>
        <taxon>ecological metagenomes</taxon>
    </lineage>
</organism>
<accession>A0A644XAJ3</accession>